<feature type="domain" description="C2H2-type" evidence="2">
    <location>
        <begin position="9"/>
        <end position="31"/>
    </location>
</feature>
<feature type="domain" description="C2H2-type" evidence="2">
    <location>
        <begin position="247"/>
        <end position="269"/>
    </location>
</feature>
<feature type="region of interest" description="Disordered" evidence="1">
    <location>
        <begin position="64"/>
        <end position="89"/>
    </location>
</feature>
<evidence type="ECO:0000259" key="2">
    <source>
        <dbReference type="PROSITE" id="PS00028"/>
    </source>
</evidence>
<protein>
    <submittedName>
        <fullName evidence="3">Zinc finger protein</fullName>
    </submittedName>
</protein>
<dbReference type="PROSITE" id="PS00028">
    <property type="entry name" value="ZINC_FINGER_C2H2_1"/>
    <property type="match status" value="2"/>
</dbReference>
<proteinExistence type="predicted"/>
<dbReference type="InterPro" id="IPR036236">
    <property type="entry name" value="Znf_C2H2_sf"/>
</dbReference>
<feature type="compositionally biased region" description="Basic residues" evidence="1">
    <location>
        <begin position="64"/>
        <end position="77"/>
    </location>
</feature>
<dbReference type="InterPro" id="IPR013087">
    <property type="entry name" value="Znf_C2H2_type"/>
</dbReference>
<dbReference type="Pfam" id="PF12756">
    <property type="entry name" value="zf-C2H2_2"/>
    <property type="match status" value="1"/>
</dbReference>
<dbReference type="InterPro" id="IPR041661">
    <property type="entry name" value="ZN622/Rei1/Reh1_Znf-C2H2"/>
</dbReference>
<sequence>MTKIYVPTCNTCKLDFYSRDSLIKHYKTDLHQFNLIRKTQEQMPYSQTKFEEFLDFKREELKNKKNKRNKSKKKSKTSKNSTQQTIEEEKEAKLEKIALSMLKTTKKEEKGKTGSHYWKSKEVIINADLDEQLKTNLFDYKRIGKNENYEGSDYSASSDEEETAKEVGIGLEREEEEEEGDEIQKDFINNSKFRYCIFCKHTCDSTQQAIEHMTVVHNFYIPNFEQLTDPIGFFKTIAYGVWKLKSCCYCQKKFKTISAVQQHIKNSGHTKLNLKREYLQQFDQFYNEEFILTRNNKENINYKIDETTGELVLQNGKRIGSRHFRNQYKQNIDLEWEEKMKKIHKSMKNKYLALGWIGNTLDNKQAKKIVRQSKKYHKYQSTNKMSTELKGNRLRKLDNILQKH</sequence>
<gene>
    <name evidence="3" type="ORF">M0813_02652</name>
</gene>
<dbReference type="SUPFAM" id="SSF57667">
    <property type="entry name" value="beta-beta-alpha zinc fingers"/>
    <property type="match status" value="1"/>
</dbReference>
<name>A0ABQ8YDY7_9EUKA</name>
<evidence type="ECO:0000256" key="1">
    <source>
        <dbReference type="SAM" id="MobiDB-lite"/>
    </source>
</evidence>
<dbReference type="PANTHER" id="PTHR13182:SF8">
    <property type="entry name" value="CYTOPLASMIC 60S SUBUNIT BIOGENESIS FACTOR ZNF622"/>
    <property type="match status" value="1"/>
</dbReference>
<evidence type="ECO:0000313" key="4">
    <source>
        <dbReference type="Proteomes" id="UP001150062"/>
    </source>
</evidence>
<dbReference type="Proteomes" id="UP001150062">
    <property type="component" value="Unassembled WGS sequence"/>
</dbReference>
<evidence type="ECO:0000313" key="3">
    <source>
        <dbReference type="EMBL" id="KAJ6242803.1"/>
    </source>
</evidence>
<dbReference type="SMART" id="SM00355">
    <property type="entry name" value="ZnF_C2H2"/>
    <property type="match status" value="3"/>
</dbReference>
<reference evidence="3" key="1">
    <citation type="submission" date="2022-08" db="EMBL/GenBank/DDBJ databases">
        <title>Novel sulfate-reducing endosymbionts in the free-living metamonad Anaeramoeba.</title>
        <authorList>
            <person name="Jerlstrom-Hultqvist J."/>
            <person name="Cepicka I."/>
            <person name="Gallot-Lavallee L."/>
            <person name="Salas-Leiva D."/>
            <person name="Curtis B.A."/>
            <person name="Zahonova K."/>
            <person name="Pipaliya S."/>
            <person name="Dacks J."/>
            <person name="Roger A.J."/>
        </authorList>
    </citation>
    <scope>NUCLEOTIDE SEQUENCE</scope>
    <source>
        <strain evidence="3">Schooner1</strain>
    </source>
</reference>
<dbReference type="PANTHER" id="PTHR13182">
    <property type="entry name" value="ZINC FINGER PROTEIN 622"/>
    <property type="match status" value="1"/>
</dbReference>
<comment type="caution">
    <text evidence="3">The sequence shown here is derived from an EMBL/GenBank/DDBJ whole genome shotgun (WGS) entry which is preliminary data.</text>
</comment>
<dbReference type="InterPro" id="IPR040025">
    <property type="entry name" value="Znf622/Rei1/Reh1"/>
</dbReference>
<keyword evidence="4" id="KW-1185">Reference proteome</keyword>
<accession>A0ABQ8YDY7</accession>
<organism evidence="3 4">
    <name type="scientific">Anaeramoeba flamelloides</name>
    <dbReference type="NCBI Taxonomy" id="1746091"/>
    <lineage>
        <taxon>Eukaryota</taxon>
        <taxon>Metamonada</taxon>
        <taxon>Anaeramoebidae</taxon>
        <taxon>Anaeramoeba</taxon>
    </lineage>
</organism>
<dbReference type="EMBL" id="JAOAOG010000173">
    <property type="protein sequence ID" value="KAJ6242803.1"/>
    <property type="molecule type" value="Genomic_DNA"/>
</dbReference>